<organism evidence="1 2">
    <name type="scientific">Paramecium octaurelia</name>
    <dbReference type="NCBI Taxonomy" id="43137"/>
    <lineage>
        <taxon>Eukaryota</taxon>
        <taxon>Sar</taxon>
        <taxon>Alveolata</taxon>
        <taxon>Ciliophora</taxon>
        <taxon>Intramacronucleata</taxon>
        <taxon>Oligohymenophorea</taxon>
        <taxon>Peniculida</taxon>
        <taxon>Parameciidae</taxon>
        <taxon>Paramecium</taxon>
    </lineage>
</organism>
<name>A0A8S1T5V4_PAROT</name>
<protein>
    <submittedName>
        <fullName evidence="1">Uncharacterized protein</fullName>
    </submittedName>
</protein>
<dbReference type="EMBL" id="CAJJDP010000019">
    <property type="protein sequence ID" value="CAD8146987.1"/>
    <property type="molecule type" value="Genomic_DNA"/>
</dbReference>
<keyword evidence="2" id="KW-1185">Reference proteome</keyword>
<dbReference type="Proteomes" id="UP000683925">
    <property type="component" value="Unassembled WGS sequence"/>
</dbReference>
<gene>
    <name evidence="1" type="ORF">POCTA_138.1.T0190206</name>
</gene>
<sequence length="130" mass="15522">MENYNNQKIHKNNSQAPKEDNCQIQADLNNIHAQRQQYKKLDSIRDYQANEFKQVCQLYRLDVKLIGSFVYDQDKVEFQVLPFLEPYELSKGYFIKDNGMFKILKSNFLQFSNMAQYINVLVKILVERED</sequence>
<accession>A0A8S1T5V4</accession>
<evidence type="ECO:0000313" key="1">
    <source>
        <dbReference type="EMBL" id="CAD8146987.1"/>
    </source>
</evidence>
<reference evidence="1" key="1">
    <citation type="submission" date="2021-01" db="EMBL/GenBank/DDBJ databases">
        <authorList>
            <consortium name="Genoscope - CEA"/>
            <person name="William W."/>
        </authorList>
    </citation>
    <scope>NUCLEOTIDE SEQUENCE</scope>
</reference>
<dbReference type="AlphaFoldDB" id="A0A8S1T5V4"/>
<comment type="caution">
    <text evidence="1">The sequence shown here is derived from an EMBL/GenBank/DDBJ whole genome shotgun (WGS) entry which is preliminary data.</text>
</comment>
<evidence type="ECO:0000313" key="2">
    <source>
        <dbReference type="Proteomes" id="UP000683925"/>
    </source>
</evidence>
<proteinExistence type="predicted"/>